<dbReference type="PANTHER" id="PTHR24028:SF146">
    <property type="entry name" value="CADHERIN 96CB, ISOFORM D-RELATED"/>
    <property type="match status" value="1"/>
</dbReference>
<dbReference type="Gene3D" id="2.60.40.60">
    <property type="entry name" value="Cadherins"/>
    <property type="match status" value="1"/>
</dbReference>
<comment type="caution">
    <text evidence="2">The sequence shown here is derived from an EMBL/GenBank/DDBJ whole genome shotgun (WGS) entry which is preliminary data.</text>
</comment>
<organism evidence="2 3">
    <name type="scientific">Sinanodonta woodiana</name>
    <name type="common">Chinese pond mussel</name>
    <name type="synonym">Anodonta woodiana</name>
    <dbReference type="NCBI Taxonomy" id="1069815"/>
    <lineage>
        <taxon>Eukaryota</taxon>
        <taxon>Metazoa</taxon>
        <taxon>Spiralia</taxon>
        <taxon>Lophotrochozoa</taxon>
        <taxon>Mollusca</taxon>
        <taxon>Bivalvia</taxon>
        <taxon>Autobranchia</taxon>
        <taxon>Heteroconchia</taxon>
        <taxon>Palaeoheterodonta</taxon>
        <taxon>Unionida</taxon>
        <taxon>Unionoidea</taxon>
        <taxon>Unionidae</taxon>
        <taxon>Unioninae</taxon>
        <taxon>Sinanodonta</taxon>
    </lineage>
</organism>
<dbReference type="Proteomes" id="UP001634394">
    <property type="component" value="Unassembled WGS sequence"/>
</dbReference>
<sequence length="141" mass="16248">ISKTVRLYILDVCDESPQFDRPSYVLEIEEIFNDTHVFPIDTMERRLVYNEIHATDNDNGNYAVVTYSMEPNTEDTCNLTAMPVNLAIRVKDVQDKPPFFIGLPYMRIIPEDNYTNLPLLRVEAFDGDLGVPNKINYSLNN</sequence>
<dbReference type="PANTHER" id="PTHR24028">
    <property type="entry name" value="CADHERIN-87A"/>
    <property type="match status" value="1"/>
</dbReference>
<reference evidence="2 3" key="1">
    <citation type="submission" date="2024-11" db="EMBL/GenBank/DDBJ databases">
        <title>Chromosome-level genome assembly of the freshwater bivalve Anodonta woodiana.</title>
        <authorList>
            <person name="Chen X."/>
        </authorList>
    </citation>
    <scope>NUCLEOTIDE SEQUENCE [LARGE SCALE GENOMIC DNA]</scope>
    <source>
        <strain evidence="2">MN2024</strain>
        <tissue evidence="2">Gills</tissue>
    </source>
</reference>
<evidence type="ECO:0000313" key="3">
    <source>
        <dbReference type="Proteomes" id="UP001634394"/>
    </source>
</evidence>
<name>A0ABD3WVM9_SINWO</name>
<protein>
    <submittedName>
        <fullName evidence="2">Uncharacterized protein</fullName>
    </submittedName>
</protein>
<proteinExistence type="predicted"/>
<accession>A0ABD3WVM9</accession>
<gene>
    <name evidence="2" type="ORF">ACJMK2_035127</name>
</gene>
<keyword evidence="1" id="KW-0325">Glycoprotein</keyword>
<dbReference type="InterPro" id="IPR050174">
    <property type="entry name" value="Protocadherin/Cadherin-CA"/>
</dbReference>
<keyword evidence="3" id="KW-1185">Reference proteome</keyword>
<dbReference type="AlphaFoldDB" id="A0ABD3WVM9"/>
<feature type="non-terminal residue" evidence="2">
    <location>
        <position position="1"/>
    </location>
</feature>
<dbReference type="EMBL" id="JBJQND010000005">
    <property type="protein sequence ID" value="KAL3877421.1"/>
    <property type="molecule type" value="Genomic_DNA"/>
</dbReference>
<dbReference type="SUPFAM" id="SSF49313">
    <property type="entry name" value="Cadherin-like"/>
    <property type="match status" value="1"/>
</dbReference>
<evidence type="ECO:0000256" key="1">
    <source>
        <dbReference type="ARBA" id="ARBA00023180"/>
    </source>
</evidence>
<evidence type="ECO:0000313" key="2">
    <source>
        <dbReference type="EMBL" id="KAL3877421.1"/>
    </source>
</evidence>
<dbReference type="InterPro" id="IPR015919">
    <property type="entry name" value="Cadherin-like_sf"/>
</dbReference>
<feature type="non-terminal residue" evidence="2">
    <location>
        <position position="141"/>
    </location>
</feature>